<proteinExistence type="predicted"/>
<evidence type="ECO:0000313" key="2">
    <source>
        <dbReference type="EMBL" id="TGG89303.1"/>
    </source>
</evidence>
<dbReference type="AlphaFoldDB" id="A0A4Z0W2N8"/>
<gene>
    <name evidence="2" type="ORF">E4650_03705</name>
</gene>
<keyword evidence="1" id="KW-0472">Membrane</keyword>
<evidence type="ECO:0000256" key="1">
    <source>
        <dbReference type="SAM" id="Phobius"/>
    </source>
</evidence>
<dbReference type="Proteomes" id="UP000297288">
    <property type="component" value="Unassembled WGS sequence"/>
</dbReference>
<organism evidence="2 3">
    <name type="scientific">Geotoga petraea</name>
    <dbReference type="NCBI Taxonomy" id="28234"/>
    <lineage>
        <taxon>Bacteria</taxon>
        <taxon>Thermotogati</taxon>
        <taxon>Thermotogota</taxon>
        <taxon>Thermotogae</taxon>
        <taxon>Petrotogales</taxon>
        <taxon>Petrotogaceae</taxon>
        <taxon>Geotoga</taxon>
    </lineage>
</organism>
<feature type="transmembrane region" description="Helical" evidence="1">
    <location>
        <begin position="332"/>
        <end position="351"/>
    </location>
</feature>
<keyword evidence="1" id="KW-0812">Transmembrane</keyword>
<evidence type="ECO:0008006" key="4">
    <source>
        <dbReference type="Google" id="ProtNLM"/>
    </source>
</evidence>
<name>A0A4Z0W2N8_9BACT</name>
<keyword evidence="1" id="KW-1133">Transmembrane helix</keyword>
<accession>A0A4Z0W2N8</accession>
<dbReference type="EMBL" id="SRME01000001">
    <property type="protein sequence ID" value="TGG89303.1"/>
    <property type="molecule type" value="Genomic_DNA"/>
</dbReference>
<sequence>MKKILFLIFSLLFVLSFSNDFLEFFEETNLKKLKVSENPNSKTLGGFLLYWHNIDDDYTVYAGTNEDIIAFLKYDDNELSLINKLRYFEEIETNSIYEYGLELYFLDSYWSRTRDVHVVDRIFELRNIINNYYGKDLPRTELAVSNILWKSNIYGDKELAYEIMREQFEKYPNNSIIINTFSEMSFELKKTEYVEELYANYNLKDDYNENTLLYFIYAFLEKEQPEKARGISKNLLNRSTNNFNKAKVYELLGDYSDNLEEKSEYYRLSLKNRYSNGEVLGKLGLTLYEMDQDIYAEQARAFLNASVAYGYSNDEINEVLSKLRWRVILNNFLIFMLPLIIITAIGIYLIVKWERWKRDDDLGRHILDNN</sequence>
<comment type="caution">
    <text evidence="2">The sequence shown here is derived from an EMBL/GenBank/DDBJ whole genome shotgun (WGS) entry which is preliminary data.</text>
</comment>
<dbReference type="RefSeq" id="WP_135402653.1">
    <property type="nucleotide sequence ID" value="NZ_SRME01000001.1"/>
</dbReference>
<dbReference type="Gene3D" id="1.25.40.10">
    <property type="entry name" value="Tetratricopeptide repeat domain"/>
    <property type="match status" value="1"/>
</dbReference>
<evidence type="ECO:0000313" key="3">
    <source>
        <dbReference type="Proteomes" id="UP000297288"/>
    </source>
</evidence>
<dbReference type="InterPro" id="IPR011990">
    <property type="entry name" value="TPR-like_helical_dom_sf"/>
</dbReference>
<protein>
    <recommendedName>
        <fullName evidence="4">Tetratricopeptide repeat protein</fullName>
    </recommendedName>
</protein>
<reference evidence="2 3" key="1">
    <citation type="submission" date="2019-04" db="EMBL/GenBank/DDBJ databases">
        <title>Draft genome sequence data and analysis of a Fermenting Bacterium, Geotoga petraea strain HO-Geo1, isolated from heavy-oil petroleum reservoir in Russia.</title>
        <authorList>
            <person name="Grouzdev D.S."/>
            <person name="Semenova E.M."/>
            <person name="Sokolova D.S."/>
            <person name="Tourova T.P."/>
            <person name="Poltaraus A.B."/>
            <person name="Nazina T.N."/>
        </authorList>
    </citation>
    <scope>NUCLEOTIDE SEQUENCE [LARGE SCALE GENOMIC DNA]</scope>
    <source>
        <strain evidence="2 3">HO-Geo1</strain>
    </source>
</reference>